<dbReference type="Gene3D" id="3.30.700.10">
    <property type="entry name" value="Glycoprotein, Type 4 Pilin"/>
    <property type="match status" value="1"/>
</dbReference>
<dbReference type="GO" id="GO:0007155">
    <property type="term" value="P:cell adhesion"/>
    <property type="evidence" value="ECO:0007669"/>
    <property type="project" value="InterPro"/>
</dbReference>
<reference evidence="6" key="1">
    <citation type="journal article" date="2010" name="Infect. Immun.">
        <title>Examination of type IV pilus expression and pilus-associated phenotypes in Kingella kingae clinical isolates.</title>
        <authorList>
            <person name="Kehl-Fie T.E."/>
            <person name="Porsch E.A."/>
            <person name="Yagupsky P."/>
            <person name="Grass E.A."/>
            <person name="Obert C."/>
            <person name="Benjamin D.K.Jr."/>
            <person name="St Geme J.W.III."/>
        </authorList>
    </citation>
    <scope>NUCLEOTIDE SEQUENCE</scope>
    <source>
        <strain evidence="6">PYKK061</strain>
    </source>
</reference>
<keyword evidence="5" id="KW-0472">Membrane</keyword>
<dbReference type="EMBL" id="GU581058">
    <property type="protein sequence ID" value="ADD85099.1"/>
    <property type="molecule type" value="Genomic_DNA"/>
</dbReference>
<dbReference type="GO" id="GO:0044096">
    <property type="term" value="C:type IV pilus"/>
    <property type="evidence" value="ECO:0007669"/>
    <property type="project" value="TreeGrafter"/>
</dbReference>
<dbReference type="Pfam" id="PF00114">
    <property type="entry name" value="Pilin"/>
    <property type="match status" value="1"/>
</dbReference>
<accession>D4P899</accession>
<evidence type="ECO:0000256" key="4">
    <source>
        <dbReference type="RuleBase" id="RU000389"/>
    </source>
</evidence>
<dbReference type="PANTHER" id="PTHR30093:SF34">
    <property type="entry name" value="PREPILIN PEPTIDASE-DEPENDENT PROTEIN D"/>
    <property type="match status" value="1"/>
</dbReference>
<evidence type="ECO:0000256" key="2">
    <source>
        <dbReference type="ARBA" id="ARBA00022481"/>
    </source>
</evidence>
<evidence type="ECO:0000256" key="1">
    <source>
        <dbReference type="ARBA" id="ARBA00005233"/>
    </source>
</evidence>
<name>D4P899_KINKI</name>
<evidence type="ECO:0000313" key="6">
    <source>
        <dbReference type="EMBL" id="ADD85099.1"/>
    </source>
</evidence>
<keyword evidence="3" id="KW-1015">Disulfide bond</keyword>
<dbReference type="InterPro" id="IPR001082">
    <property type="entry name" value="Pilin"/>
</dbReference>
<dbReference type="Pfam" id="PF07963">
    <property type="entry name" value="N_methyl"/>
    <property type="match status" value="1"/>
</dbReference>
<evidence type="ECO:0000256" key="3">
    <source>
        <dbReference type="ARBA" id="ARBA00023157"/>
    </source>
</evidence>
<dbReference type="PANTHER" id="PTHR30093">
    <property type="entry name" value="GENERAL SECRETION PATHWAY PROTEIN G"/>
    <property type="match status" value="1"/>
</dbReference>
<keyword evidence="5" id="KW-0812">Transmembrane</keyword>
<comment type="similarity">
    <text evidence="1 4">Belongs to the N-Me-Phe pilin family.</text>
</comment>
<dbReference type="InterPro" id="IPR012902">
    <property type="entry name" value="N_methyl_site"/>
</dbReference>
<gene>
    <name evidence="6" type="primary">pilA1</name>
</gene>
<dbReference type="RefSeq" id="WP_285272396.1">
    <property type="nucleotide sequence ID" value="NZ_JARXUA010000102.1"/>
</dbReference>
<proteinExistence type="inferred from homology"/>
<protein>
    <submittedName>
        <fullName evidence="6">PilA1</fullName>
    </submittedName>
</protein>
<dbReference type="GO" id="GO:0043107">
    <property type="term" value="P:type IV pilus-dependent motility"/>
    <property type="evidence" value="ECO:0007669"/>
    <property type="project" value="TreeGrafter"/>
</dbReference>
<dbReference type="InterPro" id="IPR045584">
    <property type="entry name" value="Pilin-like"/>
</dbReference>
<sequence>MKTMQKGFTLIELMIVVAIIGILAAIALPAYQDYTKRARVSEGLSLAGGAKTSVTEYYSSNNAFPKSNTEAGLAAAADIKGNAVTSVGVSDNGVITVTFNEKVNNNSTVIMTPTAENGSVKWDCKKGTLDPKWRPSECRGATGANTNG</sequence>
<dbReference type="AlphaFoldDB" id="D4P899"/>
<keyword evidence="2" id="KW-0488">Methylation</keyword>
<keyword evidence="5" id="KW-1133">Transmembrane helix</keyword>
<dbReference type="SUPFAM" id="SSF54523">
    <property type="entry name" value="Pili subunits"/>
    <property type="match status" value="1"/>
</dbReference>
<dbReference type="PROSITE" id="PS00409">
    <property type="entry name" value="PROKAR_NTER_METHYL"/>
    <property type="match status" value="1"/>
</dbReference>
<evidence type="ECO:0000256" key="5">
    <source>
        <dbReference type="SAM" id="Phobius"/>
    </source>
</evidence>
<keyword evidence="4" id="KW-0281">Fimbrium</keyword>
<feature type="transmembrane region" description="Helical" evidence="5">
    <location>
        <begin position="7"/>
        <end position="31"/>
    </location>
</feature>
<organism evidence="6">
    <name type="scientific">Kingella kingae</name>
    <dbReference type="NCBI Taxonomy" id="504"/>
    <lineage>
        <taxon>Bacteria</taxon>
        <taxon>Pseudomonadati</taxon>
        <taxon>Pseudomonadota</taxon>
        <taxon>Betaproteobacteria</taxon>
        <taxon>Neisseriales</taxon>
        <taxon>Neisseriaceae</taxon>
        <taxon>Kingella</taxon>
    </lineage>
</organism>
<dbReference type="NCBIfam" id="TIGR02532">
    <property type="entry name" value="IV_pilin_GFxxxE"/>
    <property type="match status" value="1"/>
</dbReference>